<dbReference type="AlphaFoldDB" id="A0A9P8LBH1"/>
<accession>A0A9P8LBH1</accession>
<keyword evidence="1" id="KW-0175">Coiled coil</keyword>
<name>A0A9P8LBH1_9PEZI</name>
<evidence type="ECO:0000313" key="3">
    <source>
        <dbReference type="Proteomes" id="UP000750711"/>
    </source>
</evidence>
<evidence type="ECO:0000256" key="1">
    <source>
        <dbReference type="SAM" id="Coils"/>
    </source>
</evidence>
<comment type="caution">
    <text evidence="2">The sequence shown here is derived from an EMBL/GenBank/DDBJ whole genome shotgun (WGS) entry which is preliminary data.</text>
</comment>
<sequence>MTSNFNFMSSRSGSSPGRRHYSYIAEAGMVAGALGFAMAPEQRAATAGIGTTPILSDARWSQSMEVLGDLLEDKADEPQRVNNVPALDTGQNISGNMLGISIGQSGPANEPELDQQQELLGQAELQLIYPTDGSLDGQVTAVDLIFVCGLGGHHVNTWRSPKHSKFVWMGEALHQYAPQARILAYKYNSKLWRKGEIVLQAKDLLRCIRSLPVRPGFHSSPEALVAVSPRLSGHPPSITAASSVEDVFRILQPTMERGFDKDLLRKSDFLVNLDADFKKLEAVDECRFQILSYYTWGEAAFTKIGPLDIFFPTESATLHIAGDIPIRVEKDHFFICKYDDAGDKLFTPLALAIRRMVDASPDREPVPGWVLRKPTLFRENRTPPTPRYEPSIEKEVEASIVEFHKSQVTDRSGAAMWGPVQPGETYKVSLSDLIKHGPLECTQRTREGHSTDVSTIRTRAGSQSRYEFRWIHIPDVVESWAERVLRKISDEAPDSTIFEDLTADEMPYLHWDTFDSHQKRRACLQHLEQSPRHRVVRHATTSTVGTGSLTGQPAIPHGARTLEHRLLEAYWTADRPIHARRSLDGFYYPNIKDLEARDKDQVLYKHTRDPNSGYKTAKMLMVDQLWMWVIGDPRQTQSLESFRNYLNASAAPGHTKSSPPETRALLSRISDPLSIRDELDMIVNIRDTIDELGSLKRLFEVQTKVVRKAEGLFGEAERTHRGGQKSAVRLVRVVDRVEEFETTIDKLIEAAEKARDSLQNLLDLKQKEANVSEARSGNLQALAAKQQGKTLLIFTLPLNFLTSLFGVNARELTGQPGMMSFREVGLYTAFNSVIRVIILDSCDFILVLLTTAWALIAEYSGLRRAYRATVRLAERISIRGWLVKKRKMLREERGYELKDRYVGSA</sequence>
<dbReference type="Proteomes" id="UP000750711">
    <property type="component" value="Unassembled WGS sequence"/>
</dbReference>
<dbReference type="EMBL" id="JAGHQM010000644">
    <property type="protein sequence ID" value="KAH0559254.1"/>
    <property type="molecule type" value="Genomic_DNA"/>
</dbReference>
<evidence type="ECO:0000313" key="2">
    <source>
        <dbReference type="EMBL" id="KAH0559254.1"/>
    </source>
</evidence>
<protein>
    <submittedName>
        <fullName evidence="2">Uncharacterized protein</fullName>
    </submittedName>
</protein>
<dbReference type="PANTHER" id="PTHR47685">
    <property type="entry name" value="MAGNESIUM TRANSPORT PROTEIN CORA"/>
    <property type="match status" value="1"/>
</dbReference>
<keyword evidence="3" id="KW-1185">Reference proteome</keyword>
<dbReference type="InterPro" id="IPR050829">
    <property type="entry name" value="CorA_MIT"/>
</dbReference>
<dbReference type="PANTHER" id="PTHR47685:SF1">
    <property type="entry name" value="MAGNESIUM TRANSPORT PROTEIN CORA"/>
    <property type="match status" value="1"/>
</dbReference>
<feature type="coiled-coil region" evidence="1">
    <location>
        <begin position="737"/>
        <end position="768"/>
    </location>
</feature>
<organism evidence="2 3">
    <name type="scientific">Trichoglossum hirsutum</name>
    <dbReference type="NCBI Taxonomy" id="265104"/>
    <lineage>
        <taxon>Eukaryota</taxon>
        <taxon>Fungi</taxon>
        <taxon>Dikarya</taxon>
        <taxon>Ascomycota</taxon>
        <taxon>Pezizomycotina</taxon>
        <taxon>Geoglossomycetes</taxon>
        <taxon>Geoglossales</taxon>
        <taxon>Geoglossaceae</taxon>
        <taxon>Trichoglossum</taxon>
    </lineage>
</organism>
<gene>
    <name evidence="2" type="ORF">GP486_004233</name>
</gene>
<reference evidence="2" key="1">
    <citation type="submission" date="2021-03" db="EMBL/GenBank/DDBJ databases">
        <title>Comparative genomics and phylogenomic investigation of the class Geoglossomycetes provide insights into ecological specialization and systematics.</title>
        <authorList>
            <person name="Melie T."/>
            <person name="Pirro S."/>
            <person name="Miller A.N."/>
            <person name="Quandt A."/>
        </authorList>
    </citation>
    <scope>NUCLEOTIDE SEQUENCE</scope>
    <source>
        <strain evidence="2">CAQ_001_2017</strain>
    </source>
</reference>
<proteinExistence type="predicted"/>